<feature type="DNA-binding region" description="H-T-H motif" evidence="2">
    <location>
        <begin position="28"/>
        <end position="47"/>
    </location>
</feature>
<dbReference type="Pfam" id="PF00440">
    <property type="entry name" value="TetR_N"/>
    <property type="match status" value="1"/>
</dbReference>
<dbReference type="InterPro" id="IPR009057">
    <property type="entry name" value="Homeodomain-like_sf"/>
</dbReference>
<dbReference type="InterPro" id="IPR050109">
    <property type="entry name" value="HTH-type_TetR-like_transc_reg"/>
</dbReference>
<keyword evidence="5" id="KW-1185">Reference proteome</keyword>
<reference evidence="5" key="1">
    <citation type="journal article" date="2019" name="Int. J. Syst. Evol. Microbiol.">
        <title>The Global Catalogue of Microorganisms (GCM) 10K type strain sequencing project: providing services to taxonomists for standard genome sequencing and annotation.</title>
        <authorList>
            <consortium name="The Broad Institute Genomics Platform"/>
            <consortium name="The Broad Institute Genome Sequencing Center for Infectious Disease"/>
            <person name="Wu L."/>
            <person name="Ma J."/>
        </authorList>
    </citation>
    <scope>NUCLEOTIDE SEQUENCE [LARGE SCALE GENOMIC DNA]</scope>
    <source>
        <strain evidence="5">JCM 3399</strain>
    </source>
</reference>
<evidence type="ECO:0000256" key="2">
    <source>
        <dbReference type="PROSITE-ProRule" id="PRU00335"/>
    </source>
</evidence>
<dbReference type="PROSITE" id="PS50977">
    <property type="entry name" value="HTH_TETR_2"/>
    <property type="match status" value="1"/>
</dbReference>
<dbReference type="RefSeq" id="WP_189301845.1">
    <property type="nucleotide sequence ID" value="NZ_BMRP01000013.1"/>
</dbReference>
<dbReference type="PANTHER" id="PTHR30055">
    <property type="entry name" value="HTH-TYPE TRANSCRIPTIONAL REGULATOR RUTR"/>
    <property type="match status" value="1"/>
</dbReference>
<feature type="domain" description="HTH tetR-type" evidence="3">
    <location>
        <begin position="5"/>
        <end position="65"/>
    </location>
</feature>
<dbReference type="Gene3D" id="1.10.357.10">
    <property type="entry name" value="Tetracycline Repressor, domain 2"/>
    <property type="match status" value="1"/>
</dbReference>
<proteinExistence type="predicted"/>
<evidence type="ECO:0000259" key="3">
    <source>
        <dbReference type="PROSITE" id="PS50977"/>
    </source>
</evidence>
<gene>
    <name evidence="4" type="ORF">GCM10010211_40240</name>
</gene>
<dbReference type="InterPro" id="IPR001647">
    <property type="entry name" value="HTH_TetR"/>
</dbReference>
<dbReference type="PANTHER" id="PTHR30055:SF223">
    <property type="entry name" value="HTH-TYPE TRANSCRIPTIONAL REGULATOR UIDR"/>
    <property type="match status" value="1"/>
</dbReference>
<dbReference type="EMBL" id="BMRP01000013">
    <property type="protein sequence ID" value="GGU70519.1"/>
    <property type="molecule type" value="Genomic_DNA"/>
</dbReference>
<evidence type="ECO:0000313" key="5">
    <source>
        <dbReference type="Proteomes" id="UP000654471"/>
    </source>
</evidence>
<dbReference type="SUPFAM" id="SSF46689">
    <property type="entry name" value="Homeodomain-like"/>
    <property type="match status" value="1"/>
</dbReference>
<comment type="caution">
    <text evidence="4">The sequence shown here is derived from an EMBL/GenBank/DDBJ whole genome shotgun (WGS) entry which is preliminary data.</text>
</comment>
<name>A0ABQ2V755_9ACTN</name>
<evidence type="ECO:0000256" key="1">
    <source>
        <dbReference type="ARBA" id="ARBA00023125"/>
    </source>
</evidence>
<evidence type="ECO:0000313" key="4">
    <source>
        <dbReference type="EMBL" id="GGU70519.1"/>
    </source>
</evidence>
<dbReference type="Proteomes" id="UP000654471">
    <property type="component" value="Unassembled WGS sequence"/>
</dbReference>
<sequence>MRPAEPGRRSLLDAGRRLLAGEDLSRLSVNAIVGAAGMAKGSFYQHWPTRTDYLVALHAIFHDELLARVEAAIDELPPGPDRLAAGITAYLDGCLAQPATKALLVQARTDAALGPYVAARNDTFAGMAVADLVALGWRPAEPVAALLVAAVADIALHELTAGRPRDDLRTAALRLAARTPGADAGP</sequence>
<keyword evidence="1 2" id="KW-0238">DNA-binding</keyword>
<protein>
    <recommendedName>
        <fullName evidence="3">HTH tetR-type domain-containing protein</fullName>
    </recommendedName>
</protein>
<organism evidence="4 5">
    <name type="scientific">Streptomyces albospinus</name>
    <dbReference type="NCBI Taxonomy" id="285515"/>
    <lineage>
        <taxon>Bacteria</taxon>
        <taxon>Bacillati</taxon>
        <taxon>Actinomycetota</taxon>
        <taxon>Actinomycetes</taxon>
        <taxon>Kitasatosporales</taxon>
        <taxon>Streptomycetaceae</taxon>
        <taxon>Streptomyces</taxon>
    </lineage>
</organism>
<accession>A0ABQ2V755</accession>